<keyword evidence="2" id="KW-0548">Nucleotidyltransferase</keyword>
<dbReference type="EMBL" id="JQBK01000102">
    <property type="protein sequence ID" value="KRN80915.1"/>
    <property type="molecule type" value="Genomic_DNA"/>
</dbReference>
<dbReference type="PATRIC" id="fig|89059.3.peg.143"/>
<dbReference type="GeneID" id="95348718"/>
<sequence>MVYKKQLKYNPDDFNEAELQHFFDYEYQDRGMLKWQGFFLSDHTSALNKEKEERRPIRCSKQSEVEISRHLMQAWQSKQKVILQLKEVDGDQVPRELSGVIAGYRDNEIVVQKTDSKRNVMVLLDSVRNIRNEN</sequence>
<dbReference type="Proteomes" id="UP000051491">
    <property type="component" value="Unassembled WGS sequence"/>
</dbReference>
<evidence type="ECO:0000313" key="2">
    <source>
        <dbReference type="EMBL" id="SFV40068.1"/>
    </source>
</evidence>
<dbReference type="KEGG" id="laca:LAC1533_0648"/>
<reference evidence="2" key="2">
    <citation type="submission" date="2016-11" db="EMBL/GenBank/DDBJ databases">
        <authorList>
            <person name="Jaros S."/>
            <person name="Januszkiewicz K."/>
            <person name="Wedrychowicz H."/>
        </authorList>
    </citation>
    <scope>NUCLEOTIDE SEQUENCE [LARGE SCALE GENOMIC DNA]</scope>
    <source>
        <strain evidence="2">ACA-DC 1533</strain>
    </source>
</reference>
<accession>A0A0R2JVB7</accession>
<organism evidence="1 3">
    <name type="scientific">Ligilactobacillus acidipiscis</name>
    <dbReference type="NCBI Taxonomy" id="89059"/>
    <lineage>
        <taxon>Bacteria</taxon>
        <taxon>Bacillati</taxon>
        <taxon>Bacillota</taxon>
        <taxon>Bacilli</taxon>
        <taxon>Lactobacillales</taxon>
        <taxon>Lactobacillaceae</taxon>
        <taxon>Ligilactobacillus</taxon>
    </lineage>
</organism>
<dbReference type="AlphaFoldDB" id="A0A0R2JVB7"/>
<evidence type="ECO:0000313" key="3">
    <source>
        <dbReference type="Proteomes" id="UP000051491"/>
    </source>
</evidence>
<reference evidence="4" key="3">
    <citation type="submission" date="2016-11" db="EMBL/GenBank/DDBJ databases">
        <authorList>
            <person name="Papadimitriou K."/>
        </authorList>
    </citation>
    <scope>NUCLEOTIDE SEQUENCE [LARGE SCALE GENOMIC DNA]</scope>
    <source>
        <strain evidence="4">ACA-DC 1533</strain>
    </source>
</reference>
<keyword evidence="2" id="KW-0804">Transcription</keyword>
<name>A0A0R2JVB7_9LACO</name>
<dbReference type="OrthoDB" id="1644322at2"/>
<gene>
    <name evidence="1" type="ORF">IV43_GL000136</name>
    <name evidence="2" type="ORF">LAC1533_0648</name>
</gene>
<keyword evidence="2" id="KW-0240">DNA-directed RNA polymerase</keyword>
<dbReference type="EMBL" id="LT630287">
    <property type="protein sequence ID" value="SFV40068.1"/>
    <property type="molecule type" value="Genomic_DNA"/>
</dbReference>
<reference evidence="1 3" key="1">
    <citation type="journal article" date="2015" name="Genome Announc.">
        <title>Expanding the biotechnology potential of lactobacilli through comparative genomics of 213 strains and associated genera.</title>
        <authorList>
            <person name="Sun Z."/>
            <person name="Harris H.M."/>
            <person name="McCann A."/>
            <person name="Guo C."/>
            <person name="Argimon S."/>
            <person name="Zhang W."/>
            <person name="Yang X."/>
            <person name="Jeffery I.B."/>
            <person name="Cooney J.C."/>
            <person name="Kagawa T.F."/>
            <person name="Liu W."/>
            <person name="Song Y."/>
            <person name="Salvetti E."/>
            <person name="Wrobel A."/>
            <person name="Rasinkangas P."/>
            <person name="Parkhill J."/>
            <person name="Rea M.C."/>
            <person name="O'Sullivan O."/>
            <person name="Ritari J."/>
            <person name="Douillard F.P."/>
            <person name="Paul Ross R."/>
            <person name="Yang R."/>
            <person name="Briner A.E."/>
            <person name="Felis G.E."/>
            <person name="de Vos W.M."/>
            <person name="Barrangou R."/>
            <person name="Klaenhammer T.R."/>
            <person name="Caufield P.W."/>
            <person name="Cui Y."/>
            <person name="Zhang H."/>
            <person name="O'Toole P.W."/>
        </authorList>
    </citation>
    <scope>NUCLEOTIDE SEQUENCE [LARGE SCALE GENOMIC DNA]</scope>
    <source>
        <strain evidence="1 3">DSM 15353</strain>
    </source>
</reference>
<evidence type="ECO:0000313" key="1">
    <source>
        <dbReference type="EMBL" id="KRN80915.1"/>
    </source>
</evidence>
<proteinExistence type="predicted"/>
<dbReference type="STRING" id="89059.LAC1533_0648"/>
<dbReference type="EC" id="2.7.7.6" evidence="2"/>
<protein>
    <submittedName>
        <fullName evidence="2">DNA-directed RNA polymerase beta subunit</fullName>
        <ecNumber evidence="2">2.7.7.6</ecNumber>
    </submittedName>
</protein>
<dbReference type="GO" id="GO:0000428">
    <property type="term" value="C:DNA-directed RNA polymerase complex"/>
    <property type="evidence" value="ECO:0007669"/>
    <property type="project" value="UniProtKB-KW"/>
</dbReference>
<dbReference type="GO" id="GO:0003899">
    <property type="term" value="F:DNA-directed RNA polymerase activity"/>
    <property type="evidence" value="ECO:0007669"/>
    <property type="project" value="UniProtKB-EC"/>
</dbReference>
<dbReference type="RefSeq" id="WP_010499146.1">
    <property type="nucleotide sequence ID" value="NZ_JQBK01000102.1"/>
</dbReference>
<keyword evidence="2" id="KW-0808">Transferase</keyword>
<evidence type="ECO:0000313" key="4">
    <source>
        <dbReference type="Proteomes" id="UP000190935"/>
    </source>
</evidence>
<dbReference type="Proteomes" id="UP000190935">
    <property type="component" value="Chromosome I"/>
</dbReference>